<dbReference type="EnsemblPlants" id="Kaladp0382s0001.1.v1.1">
    <property type="protein sequence ID" value="Kaladp0382s0001.1.v1.1.CDS.1"/>
    <property type="gene ID" value="Kaladp0382s0001.v1.1"/>
</dbReference>
<name>A0A7N0VB50_KALFE</name>
<evidence type="ECO:0000313" key="2">
    <source>
        <dbReference type="Proteomes" id="UP000594263"/>
    </source>
</evidence>
<dbReference type="AlphaFoldDB" id="A0A7N0VB50"/>
<proteinExistence type="predicted"/>
<keyword evidence="2" id="KW-1185">Reference proteome</keyword>
<sequence>MSAMTSKPFLISLVVISGWDKFLRSLMLQASLVYFFHTQSKGILDSKTVL</sequence>
<dbReference type="Proteomes" id="UP000594263">
    <property type="component" value="Unplaced"/>
</dbReference>
<accession>A0A7N0VB50</accession>
<organism evidence="1 2">
    <name type="scientific">Kalanchoe fedtschenkoi</name>
    <name type="common">Lavender scallops</name>
    <name type="synonym">South American air plant</name>
    <dbReference type="NCBI Taxonomy" id="63787"/>
    <lineage>
        <taxon>Eukaryota</taxon>
        <taxon>Viridiplantae</taxon>
        <taxon>Streptophyta</taxon>
        <taxon>Embryophyta</taxon>
        <taxon>Tracheophyta</taxon>
        <taxon>Spermatophyta</taxon>
        <taxon>Magnoliopsida</taxon>
        <taxon>eudicotyledons</taxon>
        <taxon>Gunneridae</taxon>
        <taxon>Pentapetalae</taxon>
        <taxon>Saxifragales</taxon>
        <taxon>Crassulaceae</taxon>
        <taxon>Kalanchoe</taxon>
    </lineage>
</organism>
<protein>
    <submittedName>
        <fullName evidence="1">Uncharacterized protein</fullName>
    </submittedName>
</protein>
<evidence type="ECO:0000313" key="1">
    <source>
        <dbReference type="EnsemblPlants" id="Kaladp0382s0001.1.v1.1.CDS.1"/>
    </source>
</evidence>
<reference evidence="1" key="1">
    <citation type="submission" date="2021-01" db="UniProtKB">
        <authorList>
            <consortium name="EnsemblPlants"/>
        </authorList>
    </citation>
    <scope>IDENTIFICATION</scope>
</reference>
<dbReference type="Gramene" id="Kaladp0382s0001.1.v1.1">
    <property type="protein sequence ID" value="Kaladp0382s0001.1.v1.1.CDS.1"/>
    <property type="gene ID" value="Kaladp0382s0001.v1.1"/>
</dbReference>